<protein>
    <submittedName>
        <fullName evidence="1">DUF4349 domain-containing protein</fullName>
    </submittedName>
</protein>
<organism evidence="1 2">
    <name type="scientific">Paenibacillus mesotrionivorans</name>
    <dbReference type="NCBI Taxonomy" id="3160968"/>
    <lineage>
        <taxon>Bacteria</taxon>
        <taxon>Bacillati</taxon>
        <taxon>Bacillota</taxon>
        <taxon>Bacilli</taxon>
        <taxon>Bacillales</taxon>
        <taxon>Paenibacillaceae</taxon>
        <taxon>Paenibacillus</taxon>
    </lineage>
</organism>
<name>A0ACC7P4B9_9BACL</name>
<sequence>MKWGRRIAAVWLAAALALAGCSAADKSESSTASSESGSSANMMSNSVADQMGLTKTSEQADKDNSKAAPAAQPSGQANAGGQSSGTGEEKGAGFSGMGTDQEGLNRKLVYKANLTMKVKSYADAQAEIRNLVTLSGGYILQFSENSTSREEGGNFVLKIPSTGFSTFLKELEKIPNEAIQRNVQAQDFSEEYVDLEAQLKAKQVVEARYLEFMQKATRTEELVQYTNELAKIQEAIERMKGRMRYIDSNVAFSTVEIRLYQPGSSLDTHKSDSVFGRSRDAMLSSMGFLAGFGQGLVVFLAGVIPIAAIGLVVGSPLWILHNRSRKKRRAQAEAYQQKMQSHKDRLPPSNDPFPAASVQPKEETDDKTT</sequence>
<evidence type="ECO:0000313" key="2">
    <source>
        <dbReference type="Proteomes" id="UP001631969"/>
    </source>
</evidence>
<dbReference type="Proteomes" id="UP001631969">
    <property type="component" value="Unassembled WGS sequence"/>
</dbReference>
<reference evidence="1" key="1">
    <citation type="submission" date="2024-12" db="EMBL/GenBank/DDBJ databases">
        <authorList>
            <person name="Wu N."/>
        </authorList>
    </citation>
    <scope>NUCLEOTIDE SEQUENCE</scope>
    <source>
        <strain evidence="1">P15</strain>
    </source>
</reference>
<gene>
    <name evidence="1" type="ORF">ACI1P1_26805</name>
</gene>
<keyword evidence="2" id="KW-1185">Reference proteome</keyword>
<proteinExistence type="predicted"/>
<comment type="caution">
    <text evidence="1">The sequence shown here is derived from an EMBL/GenBank/DDBJ whole genome shotgun (WGS) entry which is preliminary data.</text>
</comment>
<dbReference type="EMBL" id="JBJURJ010000023">
    <property type="protein sequence ID" value="MFM9331911.1"/>
    <property type="molecule type" value="Genomic_DNA"/>
</dbReference>
<accession>A0ACC7P4B9</accession>
<evidence type="ECO:0000313" key="1">
    <source>
        <dbReference type="EMBL" id="MFM9331911.1"/>
    </source>
</evidence>